<dbReference type="Gene3D" id="3.40.50.1240">
    <property type="entry name" value="Phosphoglycerate mutase-like"/>
    <property type="match status" value="1"/>
</dbReference>
<name>A0A8S0QJH0_OLEEU</name>
<comment type="caution">
    <text evidence="1">The sequence shown here is derived from an EMBL/GenBank/DDBJ whole genome shotgun (WGS) entry which is preliminary data.</text>
</comment>
<dbReference type="SUPFAM" id="SSF53254">
    <property type="entry name" value="Phosphoglycerate mutase-like"/>
    <property type="match status" value="1"/>
</dbReference>
<dbReference type="PANTHER" id="PTHR37610:SF40">
    <property type="entry name" value="OS01G0909600 PROTEIN"/>
    <property type="match status" value="1"/>
</dbReference>
<evidence type="ECO:0000313" key="1">
    <source>
        <dbReference type="EMBL" id="CAA2965430.1"/>
    </source>
</evidence>
<evidence type="ECO:0000313" key="2">
    <source>
        <dbReference type="Proteomes" id="UP000594638"/>
    </source>
</evidence>
<dbReference type="AlphaFoldDB" id="A0A8S0QJH0"/>
<dbReference type="Pfam" id="PF00300">
    <property type="entry name" value="His_Phos_1"/>
    <property type="match status" value="1"/>
</dbReference>
<dbReference type="Pfam" id="PF14223">
    <property type="entry name" value="Retrotran_gag_2"/>
    <property type="match status" value="1"/>
</dbReference>
<organism evidence="1 2">
    <name type="scientific">Olea europaea subsp. europaea</name>
    <dbReference type="NCBI Taxonomy" id="158383"/>
    <lineage>
        <taxon>Eukaryota</taxon>
        <taxon>Viridiplantae</taxon>
        <taxon>Streptophyta</taxon>
        <taxon>Embryophyta</taxon>
        <taxon>Tracheophyta</taxon>
        <taxon>Spermatophyta</taxon>
        <taxon>Magnoliopsida</taxon>
        <taxon>eudicotyledons</taxon>
        <taxon>Gunneridae</taxon>
        <taxon>Pentapetalae</taxon>
        <taxon>asterids</taxon>
        <taxon>lamiids</taxon>
        <taxon>Lamiales</taxon>
        <taxon>Oleaceae</taxon>
        <taxon>Oleeae</taxon>
        <taxon>Olea</taxon>
    </lineage>
</organism>
<dbReference type="InterPro" id="IPR029033">
    <property type="entry name" value="His_PPase_superfam"/>
</dbReference>
<accession>A0A8S0QJH0</accession>
<gene>
    <name evidence="1" type="ORF">OLEA9_A054599</name>
</gene>
<sequence length="410" mass="45963">MAPKMKYRVSISLWLVENGHQTGLYLTGVCTATCVIPMARERSCSLFVDFIMTMKRDDSLQSISIILNGKICSYWSTVMKNFLKGKRLWGYVSRTVVKPKNTAKNYVTEMDNWESNNAKILIWIHNSVGQSISTQSVKFETVKEVWDHFQKLYTKSNFAKWYQLEIDIRALQQKNMSILEFYVAMNSICNELTFMELAGLKTSTIEVFLTVDGVKQGSVVYSGDGQMNMLGIIQAQKTAELLLDAKVNTIVSGTMIASVETANAISRVQEAADCLGADCVPRYVEMNQTRGLDVENIFNQSKKDEVTTELWNQSGKAWKYLLDELNKGSDSEKVLVAVGNPAVHIAMMGHCLKLSKERMGSFHLDSGSISIVDFPDGPTGVGIIQCINYTAHLGRWSIPITRSTVDDEEF</sequence>
<dbReference type="EMBL" id="CACTIH010001841">
    <property type="protein sequence ID" value="CAA2965430.1"/>
    <property type="molecule type" value="Genomic_DNA"/>
</dbReference>
<dbReference type="Gramene" id="OE9A054599T1">
    <property type="protein sequence ID" value="OE9A054599C1"/>
    <property type="gene ID" value="OE9A054599"/>
</dbReference>
<reference evidence="1 2" key="1">
    <citation type="submission" date="2019-12" db="EMBL/GenBank/DDBJ databases">
        <authorList>
            <person name="Alioto T."/>
            <person name="Alioto T."/>
            <person name="Gomez Garrido J."/>
        </authorList>
    </citation>
    <scope>NUCLEOTIDE SEQUENCE [LARGE SCALE GENOMIC DNA]</scope>
</reference>
<keyword evidence="2" id="KW-1185">Reference proteome</keyword>
<dbReference type="PANTHER" id="PTHR37610">
    <property type="entry name" value="CCHC-TYPE DOMAIN-CONTAINING PROTEIN"/>
    <property type="match status" value="1"/>
</dbReference>
<protein>
    <submittedName>
        <fullName evidence="1">Probable 2-carboxy-D-arabinitol-1-phosphatase</fullName>
    </submittedName>
</protein>
<dbReference type="Proteomes" id="UP000594638">
    <property type="component" value="Unassembled WGS sequence"/>
</dbReference>
<dbReference type="InterPro" id="IPR013078">
    <property type="entry name" value="His_Pase_superF_clade-1"/>
</dbReference>
<proteinExistence type="predicted"/>
<dbReference type="OrthoDB" id="913019at2759"/>